<keyword evidence="5" id="KW-1133">Transmembrane helix</keyword>
<gene>
    <name evidence="7" type="ORF">CACET_c11670</name>
</gene>
<keyword evidence="2" id="KW-1003">Cell membrane</keyword>
<keyword evidence="4" id="KW-0812">Transmembrane</keyword>
<dbReference type="PATRIC" id="fig|84022.5.peg.898"/>
<dbReference type="InterPro" id="IPR010656">
    <property type="entry name" value="DctM"/>
</dbReference>
<name>A0A0D8I8U6_9CLOT</name>
<evidence type="ECO:0000313" key="7">
    <source>
        <dbReference type="EMBL" id="AKL94632.1"/>
    </source>
</evidence>
<reference evidence="7 8" key="1">
    <citation type="submission" date="2014-10" db="EMBL/GenBank/DDBJ databases">
        <title>Genome sequence of Clostridium aceticum DSM 1496.</title>
        <authorList>
            <person name="Poehlein A."/>
            <person name="Schiel-Bengelsdorf B."/>
            <person name="Gottschalk G."/>
            <person name="Duerre P."/>
            <person name="Daniel R."/>
        </authorList>
    </citation>
    <scope>NUCLEOTIDE SEQUENCE [LARGE SCALE GENOMIC DNA]</scope>
    <source>
        <strain evidence="7 8">DSM 1496</strain>
    </source>
</reference>
<accession>A0A0D8I8U6</accession>
<dbReference type="STRING" id="84022.CACET_c11670"/>
<evidence type="ECO:0000256" key="5">
    <source>
        <dbReference type="ARBA" id="ARBA00022989"/>
    </source>
</evidence>
<dbReference type="PANTHER" id="PTHR33362">
    <property type="entry name" value="SIALIC ACID TRAP TRANSPORTER PERMEASE PROTEIN SIAT-RELATED"/>
    <property type="match status" value="1"/>
</dbReference>
<evidence type="ECO:0000313" key="8">
    <source>
        <dbReference type="Proteomes" id="UP000035704"/>
    </source>
</evidence>
<evidence type="ECO:0000256" key="6">
    <source>
        <dbReference type="ARBA" id="ARBA00023136"/>
    </source>
</evidence>
<dbReference type="AlphaFoldDB" id="A0A0D8I8U6"/>
<dbReference type="PANTHER" id="PTHR33362:SF4">
    <property type="entry name" value="2,3-DIKETO-L-GULONATE TRAP TRANSPORTER LARGE PERMEASE PROTEIN YIAN"/>
    <property type="match status" value="1"/>
</dbReference>
<evidence type="ECO:0000256" key="4">
    <source>
        <dbReference type="ARBA" id="ARBA00022692"/>
    </source>
</evidence>
<keyword evidence="3" id="KW-0997">Cell inner membrane</keyword>
<dbReference type="EMBL" id="CP009687">
    <property type="protein sequence ID" value="AKL94632.1"/>
    <property type="molecule type" value="Genomic_DNA"/>
</dbReference>
<proteinExistence type="predicted"/>
<dbReference type="Pfam" id="PF06808">
    <property type="entry name" value="DctM"/>
    <property type="match status" value="1"/>
</dbReference>
<dbReference type="RefSeq" id="WP_044825426.1">
    <property type="nucleotide sequence ID" value="NZ_CP009687.1"/>
</dbReference>
<dbReference type="OrthoDB" id="9772674at2"/>
<dbReference type="GO" id="GO:0005886">
    <property type="term" value="C:plasma membrane"/>
    <property type="evidence" value="ECO:0007669"/>
    <property type="project" value="UniProtKB-SubCell"/>
</dbReference>
<comment type="subcellular location">
    <subcellularLocation>
        <location evidence="1">Cell inner membrane</location>
        <topology evidence="1">Multi-pass membrane protein</topology>
    </subcellularLocation>
</comment>
<organism evidence="7 8">
    <name type="scientific">Clostridium aceticum</name>
    <dbReference type="NCBI Taxonomy" id="84022"/>
    <lineage>
        <taxon>Bacteria</taxon>
        <taxon>Bacillati</taxon>
        <taxon>Bacillota</taxon>
        <taxon>Clostridia</taxon>
        <taxon>Eubacteriales</taxon>
        <taxon>Clostridiaceae</taxon>
        <taxon>Clostridium</taxon>
    </lineage>
</organism>
<keyword evidence="6" id="KW-0472">Membrane</keyword>
<dbReference type="PIRSF" id="PIRSF006066">
    <property type="entry name" value="HI0050"/>
    <property type="match status" value="1"/>
</dbReference>
<evidence type="ECO:0000256" key="2">
    <source>
        <dbReference type="ARBA" id="ARBA00022475"/>
    </source>
</evidence>
<dbReference type="Proteomes" id="UP000035704">
    <property type="component" value="Chromosome"/>
</dbReference>
<dbReference type="KEGG" id="cace:CACET_c11670"/>
<protein>
    <submittedName>
        <fullName evidence="7">TRAP transporter, DctM subunit</fullName>
    </submittedName>
</protein>
<dbReference type="GO" id="GO:0022857">
    <property type="term" value="F:transmembrane transporter activity"/>
    <property type="evidence" value="ECO:0007669"/>
    <property type="project" value="TreeGrafter"/>
</dbReference>
<dbReference type="InterPro" id="IPR004681">
    <property type="entry name" value="TRAP_DctM"/>
</dbReference>
<sequence length="431" mass="46334">MLILGALFIVFLFSGMPLAFTVGISSLAFFFVQSNLPLAIAVQRLISATQSFPLLAVPFFVMAGNLMNAAGITERLVKFSITLTGHMTGGLAQVSVILSTLMGGVSGSAVADAAMESRLLGPDMTKQGYPKGYSAAVIGLTSLITATIPPSVGLILYGFTGEVSIGRLFVAGIVPGIMMCTILMGTVHFTMKSKEKKGVCVIPKMEKATGQEIFKSFIESFWALLFPVIMIVTIRFGIFTPSEAGAFAVVYAFIVGTFIYRELSFKGAIEVLSQTINDNGMIMLIIACSGIFGYVIVYNQLPQTMAQFVTGITTQPHLLLFIILTFLFVSGMFMEATVNTLLLTPIFLPIVRSVGIDPVHFGILMMTIITMGGMTPPVGVTMYTTCQLIGCPTEDYVKESVPFVAVIVVQVAILALFPQIVLWLPNLLFPV</sequence>
<evidence type="ECO:0000256" key="1">
    <source>
        <dbReference type="ARBA" id="ARBA00004429"/>
    </source>
</evidence>
<evidence type="ECO:0000256" key="3">
    <source>
        <dbReference type="ARBA" id="ARBA00022519"/>
    </source>
</evidence>
<keyword evidence="8" id="KW-1185">Reference proteome</keyword>
<dbReference type="NCBIfam" id="TIGR00786">
    <property type="entry name" value="dctM"/>
    <property type="match status" value="1"/>
</dbReference>